<dbReference type="Proteomes" id="UP000501367">
    <property type="component" value="Chromosome"/>
</dbReference>
<organism evidence="2 3">
    <name type="scientific">Pseudomonas umsongensis</name>
    <dbReference type="NCBI Taxonomy" id="198618"/>
    <lineage>
        <taxon>Bacteria</taxon>
        <taxon>Pseudomonadati</taxon>
        <taxon>Pseudomonadota</taxon>
        <taxon>Gammaproteobacteria</taxon>
        <taxon>Pseudomonadales</taxon>
        <taxon>Pseudomonadaceae</taxon>
        <taxon>Pseudomonas</taxon>
    </lineage>
</organism>
<keyword evidence="1" id="KW-0472">Membrane</keyword>
<dbReference type="KEGG" id="pum:HGP31_13450"/>
<feature type="transmembrane region" description="Helical" evidence="1">
    <location>
        <begin position="58"/>
        <end position="80"/>
    </location>
</feature>
<keyword evidence="1" id="KW-1133">Transmembrane helix</keyword>
<dbReference type="PROSITE" id="PS51257">
    <property type="entry name" value="PROKAR_LIPOPROTEIN"/>
    <property type="match status" value="1"/>
</dbReference>
<feature type="transmembrane region" description="Helical" evidence="1">
    <location>
        <begin position="12"/>
        <end position="29"/>
    </location>
</feature>
<dbReference type="RefSeq" id="WP_168757919.1">
    <property type="nucleotide sequence ID" value="NZ_CP051487.1"/>
</dbReference>
<accession>A0AAE7DDX5</accession>
<dbReference type="GeneID" id="72194593"/>
<sequence length="167" mass="18769">MLDILRGTPLWVYAVFFIVTYYGVIACFKNRETKKSLLLTPAIFVAISVASLKISQGFVVPLSVYAMGLLVGWLLALRFYSFHNVKREGEGLVLDGTIRVLIVYWCFFAWRYYSGYQEAVHPQLANEIGLVAWSSLGSGLINGLIVGRSFRLLRFFKSDNVPAVSSE</sequence>
<keyword evidence="1" id="KW-0812">Transmembrane</keyword>
<reference evidence="2 3" key="1">
    <citation type="submission" date="2020-04" db="EMBL/GenBank/DDBJ databases">
        <authorList>
            <person name="Yao Y."/>
            <person name="He Z."/>
        </authorList>
    </citation>
    <scope>NUCLEOTIDE SEQUENCE [LARGE SCALE GENOMIC DNA]</scope>
    <source>
        <strain evidence="2 3">CY-1</strain>
    </source>
</reference>
<feature type="transmembrane region" description="Helical" evidence="1">
    <location>
        <begin position="130"/>
        <end position="147"/>
    </location>
</feature>
<dbReference type="EMBL" id="CP051487">
    <property type="protein sequence ID" value="QJC79272.1"/>
    <property type="molecule type" value="Genomic_DNA"/>
</dbReference>
<proteinExistence type="predicted"/>
<evidence type="ECO:0000256" key="1">
    <source>
        <dbReference type="SAM" id="Phobius"/>
    </source>
</evidence>
<evidence type="ECO:0000313" key="3">
    <source>
        <dbReference type="Proteomes" id="UP000501367"/>
    </source>
</evidence>
<feature type="transmembrane region" description="Helical" evidence="1">
    <location>
        <begin position="36"/>
        <end position="52"/>
    </location>
</feature>
<feature type="transmembrane region" description="Helical" evidence="1">
    <location>
        <begin position="92"/>
        <end position="110"/>
    </location>
</feature>
<protein>
    <submittedName>
        <fullName evidence="2">Uncharacterized protein</fullName>
    </submittedName>
</protein>
<name>A0AAE7DDX5_9PSED</name>
<dbReference type="AlphaFoldDB" id="A0AAE7DDX5"/>
<gene>
    <name evidence="2" type="ORF">HGP31_13450</name>
</gene>
<evidence type="ECO:0000313" key="2">
    <source>
        <dbReference type="EMBL" id="QJC79272.1"/>
    </source>
</evidence>